<name>A0AAU9JMT2_9CILI</name>
<feature type="transmembrane region" description="Helical" evidence="1">
    <location>
        <begin position="6"/>
        <end position="23"/>
    </location>
</feature>
<reference evidence="2" key="1">
    <citation type="submission" date="2021-09" db="EMBL/GenBank/DDBJ databases">
        <authorList>
            <consortium name="AG Swart"/>
            <person name="Singh M."/>
            <person name="Singh A."/>
            <person name="Seah K."/>
            <person name="Emmerich C."/>
        </authorList>
    </citation>
    <scope>NUCLEOTIDE SEQUENCE</scope>
    <source>
        <strain evidence="2">ATCC30299</strain>
    </source>
</reference>
<feature type="transmembrane region" description="Helical" evidence="1">
    <location>
        <begin position="70"/>
        <end position="87"/>
    </location>
</feature>
<accession>A0AAU9JMT2</accession>
<keyword evidence="1" id="KW-0812">Transmembrane</keyword>
<dbReference type="Proteomes" id="UP001162131">
    <property type="component" value="Unassembled WGS sequence"/>
</dbReference>
<evidence type="ECO:0000256" key="1">
    <source>
        <dbReference type="SAM" id="Phobius"/>
    </source>
</evidence>
<feature type="transmembrane region" description="Helical" evidence="1">
    <location>
        <begin position="44"/>
        <end position="64"/>
    </location>
</feature>
<feature type="transmembrane region" description="Helical" evidence="1">
    <location>
        <begin position="119"/>
        <end position="139"/>
    </location>
</feature>
<gene>
    <name evidence="2" type="ORF">BSTOLATCC_MIC48005</name>
</gene>
<dbReference type="EMBL" id="CAJZBQ010000047">
    <property type="protein sequence ID" value="CAG9329176.1"/>
    <property type="molecule type" value="Genomic_DNA"/>
</dbReference>
<sequence length="141" mass="16375">MIGNLLILILNFLGIFILHKPYMRSDKRKFFCVLDKITIGHSMPQCIFGIAMHSIGILLCLFQIGGYSYYPISLWTFIVFITSLYTYKRLKELCFECVSTFIILLLIISLTIIELPYLPYYTFLIYLLILTLSLCITAYSV</sequence>
<keyword evidence="1" id="KW-1133">Transmembrane helix</keyword>
<comment type="caution">
    <text evidence="2">The sequence shown here is derived from an EMBL/GenBank/DDBJ whole genome shotgun (WGS) entry which is preliminary data.</text>
</comment>
<evidence type="ECO:0000313" key="2">
    <source>
        <dbReference type="EMBL" id="CAG9329176.1"/>
    </source>
</evidence>
<evidence type="ECO:0000313" key="3">
    <source>
        <dbReference type="Proteomes" id="UP001162131"/>
    </source>
</evidence>
<dbReference type="AlphaFoldDB" id="A0AAU9JMT2"/>
<proteinExistence type="predicted"/>
<keyword evidence="1" id="KW-0472">Membrane</keyword>
<feature type="transmembrane region" description="Helical" evidence="1">
    <location>
        <begin position="94"/>
        <end position="113"/>
    </location>
</feature>
<protein>
    <submittedName>
        <fullName evidence="2">Uncharacterized protein</fullName>
    </submittedName>
</protein>
<keyword evidence="3" id="KW-1185">Reference proteome</keyword>
<organism evidence="2 3">
    <name type="scientific">Blepharisma stoltei</name>
    <dbReference type="NCBI Taxonomy" id="1481888"/>
    <lineage>
        <taxon>Eukaryota</taxon>
        <taxon>Sar</taxon>
        <taxon>Alveolata</taxon>
        <taxon>Ciliophora</taxon>
        <taxon>Postciliodesmatophora</taxon>
        <taxon>Heterotrichea</taxon>
        <taxon>Heterotrichida</taxon>
        <taxon>Blepharismidae</taxon>
        <taxon>Blepharisma</taxon>
    </lineage>
</organism>